<dbReference type="InterPro" id="IPR045063">
    <property type="entry name" value="Dynamin_N"/>
</dbReference>
<feature type="compositionally biased region" description="Basic and acidic residues" evidence="6">
    <location>
        <begin position="440"/>
        <end position="483"/>
    </location>
</feature>
<feature type="domain" description="Dynamin-type G" evidence="7">
    <location>
        <begin position="51"/>
        <end position="283"/>
    </location>
</feature>
<name>A0A1S0UDU9_LOALO</name>
<dbReference type="InterPro" id="IPR027417">
    <property type="entry name" value="P-loop_NTPase"/>
</dbReference>
<dbReference type="PROSITE" id="PS51718">
    <property type="entry name" value="G_DYNAMIN_2"/>
    <property type="match status" value="1"/>
</dbReference>
<keyword evidence="5" id="KW-0472">Membrane</keyword>
<sequence length="660" mass="75359">MCKPDEKPLPDPAVVGAMEALKAAYEKKVVPSEMRYLYSEFDTPPLRDQEFMGKPTILLLGQYSVGKTSMISYLLNGNYPGADIGPEPTTDIFAHVDYSEKAQTISGITLASDPNYQFQSLSIFGDVFLNKLKATRFSAPLLKHISIIDTPGILTGDKQVENRGYDFAQVIKFLSSKVDYIFLLFDANKLDISDEYKQVIQILEGNEDKIKIILNKADWVSPRELVHVRGALMWALGKIMRCPEVPKVFIGSFWPYWSNKNTLLRDAIKEDLTAVVKEIADLPNSYHRRRVNDVAKRARNVRIHGYVMDEIMRRKLFFTKTSTATDTETQPHKLRDVYKTLAINRRIVLNDFPDPELFHKKAKKTKAKDWARIDYKLEKLLNSFIENDISSIANAAINEKECEVKFRVPKKVPLPEDYNKLVKSKKLPEFLAESSQNQSLKDEKKLSEKDYSKGKSAKQSKDENVRSKNEKDKNGKNDEEMKKHDKATKSSNESNQKSKQRNVKSEKNSKSAQMENPLKSSKHEESSEMKSKVRKNQSLKDEKKLSEKDYSKGKSAKQSKDENVRSKNEKDKNGKNDEEMKKHDKATKSSNESNQKSKQRNVKSEKNSKSAQMENPLKSSKHEESSEMKSKDGSTSLPKIQENNNVGKVSNQKEAKKTFA</sequence>
<dbReference type="EMBL" id="JH712652">
    <property type="protein sequence ID" value="EJD73745.1"/>
    <property type="molecule type" value="Genomic_DNA"/>
</dbReference>
<evidence type="ECO:0000256" key="1">
    <source>
        <dbReference type="ARBA" id="ARBA00004413"/>
    </source>
</evidence>
<dbReference type="GO" id="GO:0010008">
    <property type="term" value="C:endosome membrane"/>
    <property type="evidence" value="ECO:0007669"/>
    <property type="project" value="UniProtKB-SubCell"/>
</dbReference>
<comment type="subcellular location">
    <subcellularLocation>
        <location evidence="1">Cell membrane</location>
        <topology evidence="1">Peripheral membrane protein</topology>
        <orientation evidence="1">Cytoplasmic side</orientation>
    </subcellularLocation>
    <subcellularLocation>
        <location evidence="2">Endosome membrane</location>
        <topology evidence="2">Peripheral membrane protein</topology>
    </subcellularLocation>
</comment>
<dbReference type="Pfam" id="PF16880">
    <property type="entry name" value="EHD_N"/>
    <property type="match status" value="1"/>
</dbReference>
<evidence type="ECO:0000256" key="6">
    <source>
        <dbReference type="SAM" id="MobiDB-lite"/>
    </source>
</evidence>
<dbReference type="GO" id="GO:0005525">
    <property type="term" value="F:GTP binding"/>
    <property type="evidence" value="ECO:0007669"/>
    <property type="project" value="InterPro"/>
</dbReference>
<accession>A0A1S0UDU9</accession>
<organism evidence="8">
    <name type="scientific">Loa loa</name>
    <name type="common">Eye worm</name>
    <name type="synonym">Filaria loa</name>
    <dbReference type="NCBI Taxonomy" id="7209"/>
    <lineage>
        <taxon>Eukaryota</taxon>
        <taxon>Metazoa</taxon>
        <taxon>Ecdysozoa</taxon>
        <taxon>Nematoda</taxon>
        <taxon>Chromadorea</taxon>
        <taxon>Rhabditida</taxon>
        <taxon>Spirurina</taxon>
        <taxon>Spiruromorpha</taxon>
        <taxon>Filarioidea</taxon>
        <taxon>Onchocercidae</taxon>
        <taxon>Loa</taxon>
    </lineage>
</organism>
<evidence type="ECO:0000256" key="3">
    <source>
        <dbReference type="ARBA" id="ARBA00022475"/>
    </source>
</evidence>
<dbReference type="InParanoid" id="A0A1S0UDU9"/>
<dbReference type="OrthoDB" id="1716625at2759"/>
<reference evidence="8" key="1">
    <citation type="submission" date="2012-04" db="EMBL/GenBank/DDBJ databases">
        <title>The Genome Sequence of Loa loa.</title>
        <authorList>
            <consortium name="The Broad Institute Genome Sequencing Platform"/>
            <consortium name="Broad Institute Genome Sequencing Center for Infectious Disease"/>
            <person name="Nutman T.B."/>
            <person name="Fink D.L."/>
            <person name="Russ C."/>
            <person name="Young S."/>
            <person name="Zeng Q."/>
            <person name="Gargeya S."/>
            <person name="Alvarado L."/>
            <person name="Berlin A."/>
            <person name="Chapman S.B."/>
            <person name="Chen Z."/>
            <person name="Freedman E."/>
            <person name="Gellesch M."/>
            <person name="Goldberg J."/>
            <person name="Griggs A."/>
            <person name="Gujja S."/>
            <person name="Heilman E.R."/>
            <person name="Heiman D."/>
            <person name="Howarth C."/>
            <person name="Mehta T."/>
            <person name="Neiman D."/>
            <person name="Pearson M."/>
            <person name="Roberts A."/>
            <person name="Saif S."/>
            <person name="Shea T."/>
            <person name="Shenoy N."/>
            <person name="Sisk P."/>
            <person name="Stolte C."/>
            <person name="Sykes S."/>
            <person name="White J."/>
            <person name="Yandava C."/>
            <person name="Haas B."/>
            <person name="Henn M.R."/>
            <person name="Nusbaum C."/>
            <person name="Birren B."/>
        </authorList>
    </citation>
    <scope>NUCLEOTIDE SEQUENCE [LARGE SCALE GENOMIC DNA]</scope>
</reference>
<feature type="compositionally biased region" description="Basic and acidic residues" evidence="6">
    <location>
        <begin position="620"/>
        <end position="632"/>
    </location>
</feature>
<feature type="compositionally biased region" description="Polar residues" evidence="6">
    <location>
        <begin position="633"/>
        <end position="650"/>
    </location>
</feature>
<evidence type="ECO:0000256" key="5">
    <source>
        <dbReference type="ARBA" id="ARBA00023136"/>
    </source>
</evidence>
<dbReference type="GO" id="GO:0005886">
    <property type="term" value="C:plasma membrane"/>
    <property type="evidence" value="ECO:0007669"/>
    <property type="project" value="UniProtKB-SubCell"/>
</dbReference>
<dbReference type="InterPro" id="IPR031692">
    <property type="entry name" value="EHD_N"/>
</dbReference>
<keyword evidence="3" id="KW-1003">Cell membrane</keyword>
<gene>
    <name evidence="8" type="ORF">LOAG_18852</name>
</gene>
<dbReference type="OMA" id="YVMDEIM"/>
<proteinExistence type="predicted"/>
<dbReference type="AlphaFoldDB" id="A0A1S0UDU9"/>
<feature type="region of interest" description="Disordered" evidence="6">
    <location>
        <begin position="432"/>
        <end position="660"/>
    </location>
</feature>
<evidence type="ECO:0000313" key="8">
    <source>
        <dbReference type="EMBL" id="EJD73745.1"/>
    </source>
</evidence>
<dbReference type="PANTHER" id="PTHR43681">
    <property type="entry name" value="TRANSMEMBRANE GTPASE FZO"/>
    <property type="match status" value="1"/>
</dbReference>
<dbReference type="Gene3D" id="3.40.50.300">
    <property type="entry name" value="P-loop containing nucleotide triphosphate hydrolases"/>
    <property type="match status" value="1"/>
</dbReference>
<keyword evidence="4" id="KW-0967">Endosome</keyword>
<dbReference type="CTD" id="9950560"/>
<dbReference type="GeneID" id="9950560"/>
<feature type="compositionally biased region" description="Basic and acidic residues" evidence="6">
    <location>
        <begin position="651"/>
        <end position="660"/>
    </location>
</feature>
<protein>
    <submittedName>
        <fullName evidence="8">RME1 protein</fullName>
    </submittedName>
</protein>
<dbReference type="Pfam" id="PF00350">
    <property type="entry name" value="Dynamin_N"/>
    <property type="match status" value="1"/>
</dbReference>
<evidence type="ECO:0000256" key="4">
    <source>
        <dbReference type="ARBA" id="ARBA00022753"/>
    </source>
</evidence>
<evidence type="ECO:0000256" key="2">
    <source>
        <dbReference type="ARBA" id="ARBA00004481"/>
    </source>
</evidence>
<feature type="compositionally biased region" description="Basic and acidic residues" evidence="6">
    <location>
        <begin position="538"/>
        <end position="582"/>
    </location>
</feature>
<dbReference type="InterPro" id="IPR040990">
    <property type="entry name" value="DUF5600"/>
</dbReference>
<dbReference type="InterPro" id="IPR030381">
    <property type="entry name" value="G_DYNAMIN_dom"/>
</dbReference>
<dbReference type="Gene3D" id="1.10.268.20">
    <property type="match status" value="1"/>
</dbReference>
<dbReference type="Pfam" id="PF18150">
    <property type="entry name" value="DUF5600"/>
    <property type="match status" value="1"/>
</dbReference>
<dbReference type="KEGG" id="loa:LOAG_18852"/>
<evidence type="ECO:0000259" key="7">
    <source>
        <dbReference type="PROSITE" id="PS51718"/>
    </source>
</evidence>
<dbReference type="RefSeq" id="XP_020304695.1">
    <property type="nucleotide sequence ID" value="XM_020451514.1"/>
</dbReference>
<dbReference type="PANTHER" id="PTHR43681:SF1">
    <property type="entry name" value="SARCALUMENIN"/>
    <property type="match status" value="1"/>
</dbReference>
<dbReference type="InterPro" id="IPR051943">
    <property type="entry name" value="TRAFAC_Dynamin-like_GTPase"/>
</dbReference>
<dbReference type="SUPFAM" id="SSF52540">
    <property type="entry name" value="P-loop containing nucleoside triphosphate hydrolases"/>
    <property type="match status" value="1"/>
</dbReference>
<feature type="compositionally biased region" description="Basic and acidic residues" evidence="6">
    <location>
        <begin position="521"/>
        <end position="531"/>
    </location>
</feature>